<sequence>MSDRCTEFIENLCPSLPNQFQYLFVLIQLRHYKFSPCAGSCDDAKSVASVIIIMPPPMQRQMYKAKGAGRYAKLDGPPFSIGGAVVRSFIGSGGPRLIFKAFIPRGTANMDAIWSIETTDVTESVINHLEYYLNKFQ</sequence>
<accession>A0AAW1U2J7</accession>
<protein>
    <submittedName>
        <fullName evidence="1">Uncharacterized protein</fullName>
    </submittedName>
</protein>
<dbReference type="EMBL" id="JARQZJ010000032">
    <property type="protein sequence ID" value="KAK9874899.1"/>
    <property type="molecule type" value="Genomic_DNA"/>
</dbReference>
<proteinExistence type="predicted"/>
<evidence type="ECO:0000313" key="2">
    <source>
        <dbReference type="Proteomes" id="UP001431783"/>
    </source>
</evidence>
<reference evidence="1 2" key="1">
    <citation type="submission" date="2023-03" db="EMBL/GenBank/DDBJ databases">
        <title>Genome insight into feeding habits of ladybird beetles.</title>
        <authorList>
            <person name="Li H.-S."/>
            <person name="Huang Y.-H."/>
            <person name="Pang H."/>
        </authorList>
    </citation>
    <scope>NUCLEOTIDE SEQUENCE [LARGE SCALE GENOMIC DNA]</scope>
    <source>
        <strain evidence="1">SYSU_2023b</strain>
        <tissue evidence="1">Whole body</tissue>
    </source>
</reference>
<comment type="caution">
    <text evidence="1">The sequence shown here is derived from an EMBL/GenBank/DDBJ whole genome shotgun (WGS) entry which is preliminary data.</text>
</comment>
<organism evidence="1 2">
    <name type="scientific">Henosepilachna vigintioctopunctata</name>
    <dbReference type="NCBI Taxonomy" id="420089"/>
    <lineage>
        <taxon>Eukaryota</taxon>
        <taxon>Metazoa</taxon>
        <taxon>Ecdysozoa</taxon>
        <taxon>Arthropoda</taxon>
        <taxon>Hexapoda</taxon>
        <taxon>Insecta</taxon>
        <taxon>Pterygota</taxon>
        <taxon>Neoptera</taxon>
        <taxon>Endopterygota</taxon>
        <taxon>Coleoptera</taxon>
        <taxon>Polyphaga</taxon>
        <taxon>Cucujiformia</taxon>
        <taxon>Coccinelloidea</taxon>
        <taxon>Coccinellidae</taxon>
        <taxon>Epilachninae</taxon>
        <taxon>Epilachnini</taxon>
        <taxon>Henosepilachna</taxon>
    </lineage>
</organism>
<evidence type="ECO:0000313" key="1">
    <source>
        <dbReference type="EMBL" id="KAK9874899.1"/>
    </source>
</evidence>
<name>A0AAW1U2J7_9CUCU</name>
<keyword evidence="2" id="KW-1185">Reference proteome</keyword>
<dbReference type="AlphaFoldDB" id="A0AAW1U2J7"/>
<gene>
    <name evidence="1" type="ORF">WA026_005713</name>
</gene>
<dbReference type="Proteomes" id="UP001431783">
    <property type="component" value="Unassembled WGS sequence"/>
</dbReference>